<dbReference type="AlphaFoldDB" id="A0A382H8A1"/>
<name>A0A382H8A1_9ZZZZ</name>
<gene>
    <name evidence="1" type="ORF">METZ01_LOCUS236380</name>
</gene>
<organism evidence="1">
    <name type="scientific">marine metagenome</name>
    <dbReference type="NCBI Taxonomy" id="408172"/>
    <lineage>
        <taxon>unclassified sequences</taxon>
        <taxon>metagenomes</taxon>
        <taxon>ecological metagenomes</taxon>
    </lineage>
</organism>
<protein>
    <submittedName>
        <fullName evidence="1">Uncharacterized protein</fullName>
    </submittedName>
</protein>
<sequence length="164" mass="18674">MNMMGFAVCCLRCDEPDVAGSDRCRTCISSHSRTREKISGQALTKADRLSREFVTMLANPSAFNDDSTHGEMMTHYSALIDAHQGEAPATTIEEVVARFEEQRKKRKSSLIRDVANQNEWNDVELTEEQREEMLAKITGDRPRHVPSWEELLTEVEELLEEDEG</sequence>
<reference evidence="1" key="1">
    <citation type="submission" date="2018-05" db="EMBL/GenBank/DDBJ databases">
        <authorList>
            <person name="Lanie J.A."/>
            <person name="Ng W.-L."/>
            <person name="Kazmierczak K.M."/>
            <person name="Andrzejewski T.M."/>
            <person name="Davidsen T.M."/>
            <person name="Wayne K.J."/>
            <person name="Tettelin H."/>
            <person name="Glass J.I."/>
            <person name="Rusch D."/>
            <person name="Podicherti R."/>
            <person name="Tsui H.-C.T."/>
            <person name="Winkler M.E."/>
        </authorList>
    </citation>
    <scope>NUCLEOTIDE SEQUENCE</scope>
</reference>
<accession>A0A382H8A1</accession>
<dbReference type="EMBL" id="UINC01059759">
    <property type="protein sequence ID" value="SVB83526.1"/>
    <property type="molecule type" value="Genomic_DNA"/>
</dbReference>
<evidence type="ECO:0000313" key="1">
    <source>
        <dbReference type="EMBL" id="SVB83526.1"/>
    </source>
</evidence>
<proteinExistence type="predicted"/>